<dbReference type="InterPro" id="IPR029063">
    <property type="entry name" value="SAM-dependent_MTases_sf"/>
</dbReference>
<dbReference type="GO" id="GO:0008168">
    <property type="term" value="F:methyltransferase activity"/>
    <property type="evidence" value="ECO:0007669"/>
    <property type="project" value="UniProtKB-KW"/>
</dbReference>
<proteinExistence type="predicted"/>
<sequence>MTETAQTPDPLRCRLCDGALAPRFSLRVLEKHDVAYLQCEQCQSLQTEPPYWLDEAYRDNNLSNLDTGAVQRNLQNLAACWSMAKLLGLKNVLDIGGGDGLLCRLLRDYEINCYVHDRYAKPTYAQGFEHPDFATPELIVAFEVLEHYPQPRDDLDALFKQGPKAVLASTGIYTNQGQDWWYLAPQAGQHIFFYSRRALGQVARKYGYDLLVSGGYLLFLRSGVFGGMRPALAKLMLKSNARRWTKALLVMRSAKGVWKDHTEQVEQKKSGARR</sequence>
<dbReference type="Pfam" id="PF13489">
    <property type="entry name" value="Methyltransf_23"/>
    <property type="match status" value="1"/>
</dbReference>
<protein>
    <submittedName>
        <fullName evidence="1">Class I SAM-dependent methyltransferase</fullName>
        <ecNumber evidence="1">2.1.1.-</ecNumber>
    </submittedName>
</protein>
<keyword evidence="2" id="KW-1185">Reference proteome</keyword>
<evidence type="ECO:0000313" key="2">
    <source>
        <dbReference type="Proteomes" id="UP001595904"/>
    </source>
</evidence>
<reference evidence="2" key="1">
    <citation type="journal article" date="2019" name="Int. J. Syst. Evol. Microbiol.">
        <title>The Global Catalogue of Microorganisms (GCM) 10K type strain sequencing project: providing services to taxonomists for standard genome sequencing and annotation.</title>
        <authorList>
            <consortium name="The Broad Institute Genomics Platform"/>
            <consortium name="The Broad Institute Genome Sequencing Center for Infectious Disease"/>
            <person name="Wu L."/>
            <person name="Ma J."/>
        </authorList>
    </citation>
    <scope>NUCLEOTIDE SEQUENCE [LARGE SCALE GENOMIC DNA]</scope>
    <source>
        <strain evidence="2">CGMCC 1.10759</strain>
    </source>
</reference>
<evidence type="ECO:0000313" key="1">
    <source>
        <dbReference type="EMBL" id="MFC4307859.1"/>
    </source>
</evidence>
<keyword evidence="1" id="KW-0489">Methyltransferase</keyword>
<organism evidence="1 2">
    <name type="scientific">Steroidobacter flavus</name>
    <dbReference type="NCBI Taxonomy" id="1842136"/>
    <lineage>
        <taxon>Bacteria</taxon>
        <taxon>Pseudomonadati</taxon>
        <taxon>Pseudomonadota</taxon>
        <taxon>Gammaproteobacteria</taxon>
        <taxon>Steroidobacterales</taxon>
        <taxon>Steroidobacteraceae</taxon>
        <taxon>Steroidobacter</taxon>
    </lineage>
</organism>
<keyword evidence="1" id="KW-0808">Transferase</keyword>
<dbReference type="SUPFAM" id="SSF53335">
    <property type="entry name" value="S-adenosyl-L-methionine-dependent methyltransferases"/>
    <property type="match status" value="1"/>
</dbReference>
<accession>A0ABV8SN85</accession>
<dbReference type="EC" id="2.1.1.-" evidence="1"/>
<dbReference type="Proteomes" id="UP001595904">
    <property type="component" value="Unassembled WGS sequence"/>
</dbReference>
<dbReference type="EMBL" id="JBHSDU010000001">
    <property type="protein sequence ID" value="MFC4307859.1"/>
    <property type="molecule type" value="Genomic_DNA"/>
</dbReference>
<name>A0ABV8SN85_9GAMM</name>
<gene>
    <name evidence="1" type="ORF">ACFPN2_02090</name>
</gene>
<comment type="caution">
    <text evidence="1">The sequence shown here is derived from an EMBL/GenBank/DDBJ whole genome shotgun (WGS) entry which is preliminary data.</text>
</comment>
<dbReference type="RefSeq" id="WP_380594485.1">
    <property type="nucleotide sequence ID" value="NZ_JBHSDU010000001.1"/>
</dbReference>
<dbReference type="GO" id="GO:0032259">
    <property type="term" value="P:methylation"/>
    <property type="evidence" value="ECO:0007669"/>
    <property type="project" value="UniProtKB-KW"/>
</dbReference>
<dbReference type="Gene3D" id="3.40.50.150">
    <property type="entry name" value="Vaccinia Virus protein VP39"/>
    <property type="match status" value="1"/>
</dbReference>